<evidence type="ECO:0000313" key="12">
    <source>
        <dbReference type="Proteomes" id="UP001145742"/>
    </source>
</evidence>
<evidence type="ECO:0000313" key="11">
    <source>
        <dbReference type="EMBL" id="KAJ7428920.1"/>
    </source>
</evidence>
<dbReference type="InterPro" id="IPR000233">
    <property type="entry name" value="Cadherin_Y-type_LIR"/>
</dbReference>
<sequence length="135" mass="15060">MRDNILNYDEQGGGEEDQDAYDINQLRHPELFSPRVKPPLRRDAPLSSGTPLAPRKLPNSPSDIEDFINEGLEAADSDPSVPPYDTALIYDYEGSGSVASPLSSIVSSLTDEDQDYDYLSEWGPRFRRLADLYGH</sequence>
<comment type="subcellular location">
    <subcellularLocation>
        <location evidence="1">Cell membrane</location>
        <topology evidence="1">Single-pass type I membrane protein</topology>
    </subcellularLocation>
</comment>
<dbReference type="EMBL" id="WHWB01005488">
    <property type="protein sequence ID" value="KAJ7428920.1"/>
    <property type="molecule type" value="Genomic_DNA"/>
</dbReference>
<keyword evidence="12" id="KW-1185">Reference proteome</keyword>
<evidence type="ECO:0000256" key="1">
    <source>
        <dbReference type="ARBA" id="ARBA00004251"/>
    </source>
</evidence>
<dbReference type="Proteomes" id="UP001145742">
    <property type="component" value="Unassembled WGS sequence"/>
</dbReference>
<keyword evidence="7" id="KW-0472">Membrane</keyword>
<proteinExistence type="predicted"/>
<dbReference type="Gene3D" id="4.10.900.10">
    <property type="entry name" value="TCF3-CBD (Catenin binding domain)"/>
    <property type="match status" value="1"/>
</dbReference>
<keyword evidence="2" id="KW-0165">Cleavage on pair of basic residues</keyword>
<dbReference type="PANTHER" id="PTHR24027:SF300">
    <property type="entry name" value="CADHERIN-15"/>
    <property type="match status" value="1"/>
</dbReference>
<evidence type="ECO:0000256" key="4">
    <source>
        <dbReference type="ARBA" id="ARBA00022737"/>
    </source>
</evidence>
<protein>
    <recommendedName>
        <fullName evidence="10">Cadherin Y-type LIR-motif domain-containing protein</fullName>
    </recommendedName>
</protein>
<feature type="region of interest" description="Disordered" evidence="9">
    <location>
        <begin position="1"/>
        <end position="63"/>
    </location>
</feature>
<evidence type="ECO:0000256" key="8">
    <source>
        <dbReference type="RuleBase" id="RU004357"/>
    </source>
</evidence>
<evidence type="ECO:0000256" key="6">
    <source>
        <dbReference type="ARBA" id="ARBA00022989"/>
    </source>
</evidence>
<evidence type="ECO:0000256" key="3">
    <source>
        <dbReference type="ARBA" id="ARBA00022692"/>
    </source>
</evidence>
<evidence type="ECO:0000256" key="5">
    <source>
        <dbReference type="ARBA" id="ARBA00022837"/>
    </source>
</evidence>
<dbReference type="InterPro" id="IPR039808">
    <property type="entry name" value="Cadherin"/>
</dbReference>
<reference evidence="11" key="1">
    <citation type="submission" date="2019-10" db="EMBL/GenBank/DDBJ databases">
        <authorList>
            <person name="Soares A.E.R."/>
            <person name="Aleixo A."/>
            <person name="Schneider P."/>
            <person name="Miyaki C.Y."/>
            <person name="Schneider M.P."/>
            <person name="Mello C."/>
            <person name="Vasconcelos A.T.R."/>
        </authorList>
    </citation>
    <scope>NUCLEOTIDE SEQUENCE</scope>
    <source>
        <tissue evidence="11">Muscle</tissue>
    </source>
</reference>
<accession>A0ABQ9DVH2</accession>
<keyword evidence="3" id="KW-0812">Transmembrane</keyword>
<gene>
    <name evidence="11" type="ORF">WISP_00451</name>
</gene>
<evidence type="ECO:0000256" key="9">
    <source>
        <dbReference type="SAM" id="MobiDB-lite"/>
    </source>
</evidence>
<organism evidence="11 12">
    <name type="scientific">Willisornis vidua</name>
    <name type="common">Xingu scale-backed antbird</name>
    <dbReference type="NCBI Taxonomy" id="1566151"/>
    <lineage>
        <taxon>Eukaryota</taxon>
        <taxon>Metazoa</taxon>
        <taxon>Chordata</taxon>
        <taxon>Craniata</taxon>
        <taxon>Vertebrata</taxon>
        <taxon>Euteleostomi</taxon>
        <taxon>Archelosauria</taxon>
        <taxon>Archosauria</taxon>
        <taxon>Dinosauria</taxon>
        <taxon>Saurischia</taxon>
        <taxon>Theropoda</taxon>
        <taxon>Coelurosauria</taxon>
        <taxon>Aves</taxon>
        <taxon>Neognathae</taxon>
        <taxon>Neoaves</taxon>
        <taxon>Telluraves</taxon>
        <taxon>Australaves</taxon>
        <taxon>Passeriformes</taxon>
        <taxon>Thamnophilidae</taxon>
        <taxon>Willisornis</taxon>
    </lineage>
</organism>
<evidence type="ECO:0000256" key="2">
    <source>
        <dbReference type="ARBA" id="ARBA00022685"/>
    </source>
</evidence>
<comment type="caution">
    <text evidence="11">The sequence shown here is derived from an EMBL/GenBank/DDBJ whole genome shotgun (WGS) entry which is preliminary data.</text>
</comment>
<feature type="domain" description="Cadherin Y-type LIR-motif" evidence="10">
    <location>
        <begin position="75"/>
        <end position="134"/>
    </location>
</feature>
<comment type="function">
    <text evidence="8">Cadherins are calcium-dependent cell adhesion proteins.</text>
</comment>
<dbReference type="InterPro" id="IPR027397">
    <property type="entry name" value="Catenin-bd_sf"/>
</dbReference>
<keyword evidence="5" id="KW-0106">Calcium</keyword>
<dbReference type="Pfam" id="PF01049">
    <property type="entry name" value="CADH_Y-type_LIR"/>
    <property type="match status" value="1"/>
</dbReference>
<evidence type="ECO:0000259" key="10">
    <source>
        <dbReference type="Pfam" id="PF01049"/>
    </source>
</evidence>
<name>A0ABQ9DVH2_9PASS</name>
<keyword evidence="6" id="KW-1133">Transmembrane helix</keyword>
<evidence type="ECO:0000256" key="7">
    <source>
        <dbReference type="ARBA" id="ARBA00023136"/>
    </source>
</evidence>
<dbReference type="PANTHER" id="PTHR24027">
    <property type="entry name" value="CADHERIN-23"/>
    <property type="match status" value="1"/>
</dbReference>
<keyword evidence="4" id="KW-0677">Repeat</keyword>